<dbReference type="GO" id="GO:0019305">
    <property type="term" value="P:dTDP-rhamnose biosynthetic process"/>
    <property type="evidence" value="ECO:0007669"/>
    <property type="project" value="TreeGrafter"/>
</dbReference>
<evidence type="ECO:0000256" key="1">
    <source>
        <dbReference type="ARBA" id="ARBA00010154"/>
    </source>
</evidence>
<evidence type="ECO:0000256" key="3">
    <source>
        <dbReference type="PIRSR" id="PIRSR600888-3"/>
    </source>
</evidence>
<feature type="site" description="Participates in a stacking interaction with the thymidine ring of dTDP-4-oxo-6-deoxyglucose" evidence="3">
    <location>
        <position position="138"/>
    </location>
</feature>
<reference evidence="4 5" key="1">
    <citation type="submission" date="2019-04" db="EMBL/GenBank/DDBJ databases">
        <title>Draft genome sequences for three unisolated Alnus-infective Frankia Sp+ strains, AgTrS, AiOr and AvVan, the first sequenced Frankia strains able to sporulate in-planta.</title>
        <authorList>
            <person name="Bethencourt L."/>
            <person name="Vautrin F."/>
            <person name="Taib N."/>
            <person name="Dubost A."/>
            <person name="Castro-Garcia L."/>
            <person name="Imbaud O."/>
            <person name="Abrouk D."/>
            <person name="Fournier P."/>
            <person name="Briolay J."/>
            <person name="Nguyen A."/>
            <person name="Normand P."/>
            <person name="Fernandez M.P."/>
            <person name="Brochier-Armanet C."/>
            <person name="Herrera-Belaroussi A."/>
        </authorList>
    </citation>
    <scope>NUCLEOTIDE SEQUENCE [LARGE SCALE GENOMIC DNA]</scope>
    <source>
        <strain evidence="4 5">AvVan</strain>
    </source>
</reference>
<dbReference type="PANTHER" id="PTHR21047:SF2">
    <property type="entry name" value="THYMIDINE DIPHOSPHO-4-KETO-RHAMNOSE 3,5-EPIMERASE"/>
    <property type="match status" value="1"/>
</dbReference>
<sequence>MIVTPTAIAGVWIVGVEAFTDARGLFARTFCAEEFAAAGLAVEVAQCSVAYNTTAGTIRGLHWAGEPVRETKLVRCTRGALLDVVVDPRTDSPTYLRHVAVELSADNHRALFIDAGLAHGYQTLADATEATYQMNVPFTPGHDRGLRFDDPRLGLAWPLPVSVISDKDRAWPLLADGPAVHVFGATGAPV</sequence>
<feature type="active site" description="Proton acceptor" evidence="2">
    <location>
        <position position="62"/>
    </location>
</feature>
<gene>
    <name evidence="4" type="ORF">E7Y31_09840</name>
</gene>
<dbReference type="GO" id="GO:0005829">
    <property type="term" value="C:cytosol"/>
    <property type="evidence" value="ECO:0007669"/>
    <property type="project" value="TreeGrafter"/>
</dbReference>
<proteinExistence type="inferred from homology"/>
<organism evidence="4 5">
    <name type="scientific">Candidatus Frankia alpina</name>
    <dbReference type="NCBI Taxonomy" id="2699483"/>
    <lineage>
        <taxon>Bacteria</taxon>
        <taxon>Bacillati</taxon>
        <taxon>Actinomycetota</taxon>
        <taxon>Actinomycetes</taxon>
        <taxon>Frankiales</taxon>
        <taxon>Frankiaceae</taxon>
        <taxon>Frankia</taxon>
    </lineage>
</organism>
<accession>A0A4S5EQM0</accession>
<dbReference type="GO" id="GO:0008830">
    <property type="term" value="F:dTDP-4-dehydrorhamnose 3,5-epimerase activity"/>
    <property type="evidence" value="ECO:0007669"/>
    <property type="project" value="InterPro"/>
</dbReference>
<dbReference type="GO" id="GO:0000271">
    <property type="term" value="P:polysaccharide biosynthetic process"/>
    <property type="evidence" value="ECO:0007669"/>
    <property type="project" value="TreeGrafter"/>
</dbReference>
<dbReference type="CDD" id="cd00438">
    <property type="entry name" value="cupin_RmlC"/>
    <property type="match status" value="1"/>
</dbReference>
<dbReference type="SUPFAM" id="SSF51182">
    <property type="entry name" value="RmlC-like cupins"/>
    <property type="match status" value="1"/>
</dbReference>
<dbReference type="InterPro" id="IPR000888">
    <property type="entry name" value="RmlC-like"/>
</dbReference>
<dbReference type="InterPro" id="IPR011051">
    <property type="entry name" value="RmlC_Cupin_sf"/>
</dbReference>
<dbReference type="Pfam" id="PF00908">
    <property type="entry name" value="dTDP_sugar_isom"/>
    <property type="match status" value="1"/>
</dbReference>
<dbReference type="Gene3D" id="2.60.120.10">
    <property type="entry name" value="Jelly Rolls"/>
    <property type="match status" value="1"/>
</dbReference>
<keyword evidence="5" id="KW-1185">Reference proteome</keyword>
<dbReference type="OrthoDB" id="9800680at2"/>
<evidence type="ECO:0000313" key="4">
    <source>
        <dbReference type="EMBL" id="THJ74707.1"/>
    </source>
</evidence>
<comment type="caution">
    <text evidence="4">The sequence shown here is derived from an EMBL/GenBank/DDBJ whole genome shotgun (WGS) entry which is preliminary data.</text>
</comment>
<dbReference type="EMBL" id="SSXH01000191">
    <property type="protein sequence ID" value="THJ74707.1"/>
    <property type="molecule type" value="Genomic_DNA"/>
</dbReference>
<dbReference type="PANTHER" id="PTHR21047">
    <property type="entry name" value="DTDP-6-DEOXY-D-GLUCOSE-3,5 EPIMERASE"/>
    <property type="match status" value="1"/>
</dbReference>
<feature type="active site" description="Proton donor" evidence="2">
    <location>
        <position position="132"/>
    </location>
</feature>
<dbReference type="Proteomes" id="UP000305282">
    <property type="component" value="Unassembled WGS sequence"/>
</dbReference>
<evidence type="ECO:0000313" key="5">
    <source>
        <dbReference type="Proteomes" id="UP000305282"/>
    </source>
</evidence>
<dbReference type="AlphaFoldDB" id="A0A4S5EQM0"/>
<comment type="similarity">
    <text evidence="1">Belongs to the dTDP-4-dehydrorhamnose 3,5-epimerase family.</text>
</comment>
<protein>
    <submittedName>
        <fullName evidence="4">dTDP-4-keto-6-deoxy-D-glucose epimerase</fullName>
    </submittedName>
</protein>
<dbReference type="InterPro" id="IPR014710">
    <property type="entry name" value="RmlC-like_jellyroll"/>
</dbReference>
<dbReference type="RefSeq" id="WP_136447904.1">
    <property type="nucleotide sequence ID" value="NZ_SSXH01000191.1"/>
</dbReference>
<name>A0A4S5EQM0_9ACTN</name>
<evidence type="ECO:0000256" key="2">
    <source>
        <dbReference type="PIRSR" id="PIRSR600888-1"/>
    </source>
</evidence>